<dbReference type="PANTHER" id="PTHR31560:SF0">
    <property type="entry name" value="UPF0652 PROTEIN C22H10.08"/>
    <property type="match status" value="1"/>
</dbReference>
<evidence type="ECO:0000259" key="3">
    <source>
        <dbReference type="PROSITE" id="PS50119"/>
    </source>
</evidence>
<protein>
    <recommendedName>
        <fullName evidence="3">B box-type domain-containing protein</fullName>
    </recommendedName>
</protein>
<dbReference type="Proteomes" id="UP001498771">
    <property type="component" value="Unassembled WGS sequence"/>
</dbReference>
<dbReference type="RefSeq" id="XP_064769156.1">
    <property type="nucleotide sequence ID" value="XM_064912202.1"/>
</dbReference>
<feature type="domain" description="B box-type" evidence="3">
    <location>
        <begin position="45"/>
        <end position="91"/>
    </location>
</feature>
<name>A0ABR1F8E6_9ASCO</name>
<dbReference type="PANTHER" id="PTHR31560">
    <property type="entry name" value="UPF0652 PROTEIN C16A11.03C-RELATED"/>
    <property type="match status" value="1"/>
</dbReference>
<dbReference type="EMBL" id="JBBJBU010000003">
    <property type="protein sequence ID" value="KAK7206123.1"/>
    <property type="molecule type" value="Genomic_DNA"/>
</dbReference>
<accession>A0ABR1F8E6</accession>
<evidence type="ECO:0000313" key="5">
    <source>
        <dbReference type="Proteomes" id="UP001498771"/>
    </source>
</evidence>
<dbReference type="InterPro" id="IPR000315">
    <property type="entry name" value="Znf_B-box"/>
</dbReference>
<proteinExistence type="predicted"/>
<dbReference type="PROSITE" id="PS50119">
    <property type="entry name" value="ZF_BBOX"/>
    <property type="match status" value="1"/>
</dbReference>
<comment type="caution">
    <text evidence="4">The sequence shown here is derived from an EMBL/GenBank/DDBJ whole genome shotgun (WGS) entry which is preliminary data.</text>
</comment>
<dbReference type="SUPFAM" id="SSF57845">
    <property type="entry name" value="B-box zinc-binding domain"/>
    <property type="match status" value="1"/>
</dbReference>
<dbReference type="GeneID" id="90037714"/>
<keyword evidence="5" id="KW-1185">Reference proteome</keyword>
<dbReference type="CDD" id="cd20208">
    <property type="entry name" value="Bbox1_DUF2009"/>
    <property type="match status" value="1"/>
</dbReference>
<evidence type="ECO:0000313" key="4">
    <source>
        <dbReference type="EMBL" id="KAK7206123.1"/>
    </source>
</evidence>
<gene>
    <name evidence="4" type="ORF">BZA70DRAFT_275735</name>
</gene>
<dbReference type="Gene3D" id="4.10.640.40">
    <property type="entry name" value="Cytoplasmic polyadenylation element-binding protein, ZZ domain"/>
    <property type="match status" value="1"/>
</dbReference>
<dbReference type="Pfam" id="PF22586">
    <property type="entry name" value="ANCHR-like_BBOX"/>
    <property type="match status" value="1"/>
</dbReference>
<evidence type="ECO:0000256" key="1">
    <source>
        <dbReference type="PROSITE-ProRule" id="PRU00024"/>
    </source>
</evidence>
<keyword evidence="1" id="KW-0479">Metal-binding</keyword>
<keyword evidence="1" id="KW-0863">Zinc-finger</keyword>
<feature type="region of interest" description="Disordered" evidence="2">
    <location>
        <begin position="91"/>
        <end position="123"/>
    </location>
</feature>
<keyword evidence="1" id="KW-0862">Zinc</keyword>
<dbReference type="Pfam" id="PF09418">
    <property type="entry name" value="DUF2009"/>
    <property type="match status" value="1"/>
</dbReference>
<evidence type="ECO:0000256" key="2">
    <source>
        <dbReference type="SAM" id="MobiDB-lite"/>
    </source>
</evidence>
<dbReference type="InterPro" id="IPR038446">
    <property type="entry name" value="CEBP_ZZ_sf"/>
</dbReference>
<sequence>MKFSLGQVLVAEDADTLAEQHAQLEASIEEHADIAEKARDGDEVLDDKLCIECGDQPAELFCTDCDEQFCSVCFGYLHRTGRRKTHIIKKFEEEKSEDPETAPDASAKDPDAMSVSSTGMAADDADGSLELPNTTLTTPPEPIVIVSAGSQSYGTWLVSRAKYIPLRLTQQERKLLRLLEAALNVSEYTDKVDVLLYSSKAKRIIAQLKEVCSILAGLVVATDMKLGQEMFQDKDFARNAKWFKKIFEIGRRYKIMNPEKMRDSFGKLMYMVMDSRLPEIEQVMEFDLYMPVVTVHSFLESRDCLSLLEDNLVVQATAEIYPEHKKRSQVQAEIRQKEKAIETLAKRYYKPGVITQDEIRQCLYSIGDNHSYLRANKNPVEKMLKYLQTHFHPDKIENEYNLAISYGKGGARLSHNHEKQFYYVNQSLTLWSIIMNDMFMLWSLADQDLLSTHGRYRLMDTGQGLNRVQSCPAVSRAMQAVISQAQRRAKSWIGSSVVHLGDRSVPNAWFFLDKYLQVPMILNPLERVISEIDVVTRDPFVYTWIETQFGGVDELKKTILSDFFKHAFDGSGADNFQEAGSCIDGRLTSAWNWANSISKKPYYKVLVLCGFTGFNGSDGF</sequence>
<reference evidence="4 5" key="1">
    <citation type="submission" date="2024-03" db="EMBL/GenBank/DDBJ databases">
        <title>Genome-scale model development and genomic sequencing of the oleaginous clade Lipomyces.</title>
        <authorList>
            <consortium name="Lawrence Berkeley National Laboratory"/>
            <person name="Czajka J.J."/>
            <person name="Han Y."/>
            <person name="Kim J."/>
            <person name="Mondo S.J."/>
            <person name="Hofstad B.A."/>
            <person name="Robles A."/>
            <person name="Haridas S."/>
            <person name="Riley R."/>
            <person name="LaButti K."/>
            <person name="Pangilinan J."/>
            <person name="Andreopoulos W."/>
            <person name="Lipzen A."/>
            <person name="Yan J."/>
            <person name="Wang M."/>
            <person name="Ng V."/>
            <person name="Grigoriev I.V."/>
            <person name="Spatafora J.W."/>
            <person name="Magnuson J.K."/>
            <person name="Baker S.E."/>
            <person name="Pomraning K.R."/>
        </authorList>
    </citation>
    <scope>NUCLEOTIDE SEQUENCE [LARGE SCALE GENOMIC DNA]</scope>
    <source>
        <strain evidence="4 5">Phaff 52-87</strain>
    </source>
</reference>
<dbReference type="InterPro" id="IPR057668">
    <property type="entry name" value="E2_Ub-conjug_enz_C"/>
</dbReference>
<dbReference type="InterPro" id="IPR018553">
    <property type="entry name" value="E2_Ub-conjug_enz"/>
</dbReference>
<organism evidence="4 5">
    <name type="scientific">Myxozyma melibiosi</name>
    <dbReference type="NCBI Taxonomy" id="54550"/>
    <lineage>
        <taxon>Eukaryota</taxon>
        <taxon>Fungi</taxon>
        <taxon>Dikarya</taxon>
        <taxon>Ascomycota</taxon>
        <taxon>Saccharomycotina</taxon>
        <taxon>Lipomycetes</taxon>
        <taxon>Lipomycetales</taxon>
        <taxon>Lipomycetaceae</taxon>
        <taxon>Myxozyma</taxon>
    </lineage>
</organism>